<comment type="caution">
    <text evidence="7">The sequence shown here is derived from an EMBL/GenBank/DDBJ whole genome shotgun (WGS) entry which is preliminary data.</text>
</comment>
<feature type="transmembrane region" description="Helical" evidence="5">
    <location>
        <begin position="119"/>
        <end position="138"/>
    </location>
</feature>
<keyword evidence="2 5" id="KW-0812">Transmembrane</keyword>
<dbReference type="STRING" id="1806994.A0A507CAN3"/>
<dbReference type="InterPro" id="IPR050307">
    <property type="entry name" value="Sterol_Desaturase_Related"/>
</dbReference>
<dbReference type="GO" id="GO:0008610">
    <property type="term" value="P:lipid biosynthetic process"/>
    <property type="evidence" value="ECO:0007669"/>
    <property type="project" value="InterPro"/>
</dbReference>
<dbReference type="OrthoDB" id="4865518at2759"/>
<dbReference type="EMBL" id="QEAO01000005">
    <property type="protein sequence ID" value="TPX36239.1"/>
    <property type="molecule type" value="Genomic_DNA"/>
</dbReference>
<reference evidence="7 8" key="1">
    <citation type="journal article" date="2019" name="Sci. Rep.">
        <title>Comparative genomics of chytrid fungi reveal insights into the obligate biotrophic and pathogenic lifestyle of Synchytrium endobioticum.</title>
        <authorList>
            <person name="van de Vossenberg B.T.L.H."/>
            <person name="Warris S."/>
            <person name="Nguyen H.D.T."/>
            <person name="van Gent-Pelzer M.P.E."/>
            <person name="Joly D.L."/>
            <person name="van de Geest H.C."/>
            <person name="Bonants P.J.M."/>
            <person name="Smith D.S."/>
            <person name="Levesque C.A."/>
            <person name="van der Lee T.A.J."/>
        </authorList>
    </citation>
    <scope>NUCLEOTIDE SEQUENCE [LARGE SCALE GENOMIC DNA]</scope>
    <source>
        <strain evidence="7 8">JEL517</strain>
    </source>
</reference>
<keyword evidence="4 5" id="KW-0472">Membrane</keyword>
<sequence>MSLSKAWSSAVTACSNHIGDTATYVLFATIALKASATYNAVLFHEAAKRGWWKEYRIQQKYVDTEITNKAVDEKVGMNSIPSLIMLVAPFSVLQYKILQYAYGFNIHKMPTSALKFWKDFLLLTVAWDAALFFIHFGLHKIPYLYKTIHKKHHEFKVVEVSVGGHLTLIDHFLMDRLPPLIGMLVAKPDFAPMIAFLAFYYHIASRAHCGYELPWDPLNWFMPYVRNHDYHHENTHSNYQTLFFYLDYIVDGFGKGNRNFWKVTADRREAARQGKLVVEKPKFVGTEEDVPEEL</sequence>
<dbReference type="GeneID" id="42002807"/>
<keyword evidence="8" id="KW-1185">Reference proteome</keyword>
<evidence type="ECO:0000256" key="3">
    <source>
        <dbReference type="ARBA" id="ARBA00022989"/>
    </source>
</evidence>
<proteinExistence type="predicted"/>
<evidence type="ECO:0000256" key="2">
    <source>
        <dbReference type="ARBA" id="ARBA00022692"/>
    </source>
</evidence>
<evidence type="ECO:0000259" key="6">
    <source>
        <dbReference type="Pfam" id="PF04116"/>
    </source>
</evidence>
<name>A0A507CAN3_9FUNG</name>
<comment type="subcellular location">
    <subcellularLocation>
        <location evidence="1">Membrane</location>
    </subcellularLocation>
</comment>
<feature type="transmembrane region" description="Helical" evidence="5">
    <location>
        <begin position="180"/>
        <end position="201"/>
    </location>
</feature>
<dbReference type="AlphaFoldDB" id="A0A507CAN3"/>
<dbReference type="InterPro" id="IPR006694">
    <property type="entry name" value="Fatty_acid_hydroxylase"/>
</dbReference>
<evidence type="ECO:0000256" key="1">
    <source>
        <dbReference type="ARBA" id="ARBA00004370"/>
    </source>
</evidence>
<feature type="transmembrane region" description="Helical" evidence="5">
    <location>
        <begin position="80"/>
        <end position="98"/>
    </location>
</feature>
<dbReference type="Pfam" id="PF04116">
    <property type="entry name" value="FA_hydroxylase"/>
    <property type="match status" value="1"/>
</dbReference>
<evidence type="ECO:0000256" key="4">
    <source>
        <dbReference type="ARBA" id="ARBA00023136"/>
    </source>
</evidence>
<feature type="domain" description="Fatty acid hydroxylase" evidence="6">
    <location>
        <begin position="120"/>
        <end position="250"/>
    </location>
</feature>
<dbReference type="RefSeq" id="XP_031026552.1">
    <property type="nucleotide sequence ID" value="XM_031167510.1"/>
</dbReference>
<dbReference type="Proteomes" id="UP000319731">
    <property type="component" value="Unassembled WGS sequence"/>
</dbReference>
<organism evidence="7 8">
    <name type="scientific">Synchytrium microbalum</name>
    <dbReference type="NCBI Taxonomy" id="1806994"/>
    <lineage>
        <taxon>Eukaryota</taxon>
        <taxon>Fungi</taxon>
        <taxon>Fungi incertae sedis</taxon>
        <taxon>Chytridiomycota</taxon>
        <taxon>Chytridiomycota incertae sedis</taxon>
        <taxon>Chytridiomycetes</taxon>
        <taxon>Synchytriales</taxon>
        <taxon>Synchytriaceae</taxon>
        <taxon>Synchytrium</taxon>
    </lineage>
</organism>
<dbReference type="GO" id="GO:0016020">
    <property type="term" value="C:membrane"/>
    <property type="evidence" value="ECO:0007669"/>
    <property type="project" value="UniProtKB-SubCell"/>
</dbReference>
<keyword evidence="3 5" id="KW-1133">Transmembrane helix</keyword>
<evidence type="ECO:0000256" key="5">
    <source>
        <dbReference type="SAM" id="Phobius"/>
    </source>
</evidence>
<evidence type="ECO:0000313" key="7">
    <source>
        <dbReference type="EMBL" id="TPX36239.1"/>
    </source>
</evidence>
<dbReference type="GO" id="GO:0005506">
    <property type="term" value="F:iron ion binding"/>
    <property type="evidence" value="ECO:0007669"/>
    <property type="project" value="InterPro"/>
</dbReference>
<protein>
    <recommendedName>
        <fullName evidence="6">Fatty acid hydroxylase domain-containing protein</fullName>
    </recommendedName>
</protein>
<dbReference type="GO" id="GO:0016491">
    <property type="term" value="F:oxidoreductase activity"/>
    <property type="evidence" value="ECO:0007669"/>
    <property type="project" value="InterPro"/>
</dbReference>
<accession>A0A507CAN3</accession>
<gene>
    <name evidence="7" type="ORF">SmJEL517_g01582</name>
</gene>
<evidence type="ECO:0000313" key="8">
    <source>
        <dbReference type="Proteomes" id="UP000319731"/>
    </source>
</evidence>
<dbReference type="PANTHER" id="PTHR11863">
    <property type="entry name" value="STEROL DESATURASE"/>
    <property type="match status" value="1"/>
</dbReference>